<proteinExistence type="predicted"/>
<dbReference type="AlphaFoldDB" id="A0A2H5Q7Q3"/>
<dbReference type="GO" id="GO:0010027">
    <property type="term" value="P:thylakoid membrane organization"/>
    <property type="evidence" value="ECO:0007669"/>
    <property type="project" value="TreeGrafter"/>
</dbReference>
<dbReference type="InterPro" id="IPR017499">
    <property type="entry name" value="Thf1"/>
</dbReference>
<dbReference type="GO" id="GO:0045037">
    <property type="term" value="P:protein import into chloroplast stroma"/>
    <property type="evidence" value="ECO:0007669"/>
    <property type="project" value="TreeGrafter"/>
</dbReference>
<keyword evidence="4" id="KW-1185">Reference proteome</keyword>
<dbReference type="GO" id="GO:0045038">
    <property type="term" value="P:protein import into chloroplast thylakoid membrane"/>
    <property type="evidence" value="ECO:0007669"/>
    <property type="project" value="TreeGrafter"/>
</dbReference>
<dbReference type="GO" id="GO:0010207">
    <property type="term" value="P:photosystem II assembly"/>
    <property type="evidence" value="ECO:0007669"/>
    <property type="project" value="InterPro"/>
</dbReference>
<gene>
    <name evidence="3" type="ORF">CUMW_203810</name>
</gene>
<evidence type="ECO:0000313" key="4">
    <source>
        <dbReference type="Proteomes" id="UP000236630"/>
    </source>
</evidence>
<dbReference type="Pfam" id="PF11264">
    <property type="entry name" value="ThylakoidFormat"/>
    <property type="match status" value="1"/>
</dbReference>
<organism evidence="3 4">
    <name type="scientific">Citrus unshiu</name>
    <name type="common">Satsuma mandarin</name>
    <name type="synonym">Citrus nobilis var. unshiu</name>
    <dbReference type="NCBI Taxonomy" id="55188"/>
    <lineage>
        <taxon>Eukaryota</taxon>
        <taxon>Viridiplantae</taxon>
        <taxon>Streptophyta</taxon>
        <taxon>Embryophyta</taxon>
        <taxon>Tracheophyta</taxon>
        <taxon>Spermatophyta</taxon>
        <taxon>Magnoliopsida</taxon>
        <taxon>eudicotyledons</taxon>
        <taxon>Gunneridae</taxon>
        <taxon>Pentapetalae</taxon>
        <taxon>rosids</taxon>
        <taxon>malvids</taxon>
        <taxon>Sapindales</taxon>
        <taxon>Rutaceae</taxon>
        <taxon>Aurantioideae</taxon>
        <taxon>Citrus</taxon>
    </lineage>
</organism>
<sequence>MDYVVLNVNKRSVDRDLDVYRNLLSKLLQAKELLKEYVDREKKKREERTEPQKANEAIKKCLGEYLYSHHVLNYQ</sequence>
<dbReference type="GO" id="GO:0009534">
    <property type="term" value="C:chloroplast thylakoid"/>
    <property type="evidence" value="ECO:0007669"/>
    <property type="project" value="TreeGrafter"/>
</dbReference>
<evidence type="ECO:0000256" key="1">
    <source>
        <dbReference type="ARBA" id="ARBA00023054"/>
    </source>
</evidence>
<accession>A0A2H5Q7Q3</accession>
<evidence type="ECO:0000313" key="3">
    <source>
        <dbReference type="EMBL" id="GAY60668.1"/>
    </source>
</evidence>
<feature type="coiled-coil region" evidence="2">
    <location>
        <begin position="20"/>
        <end position="50"/>
    </location>
</feature>
<name>A0A2H5Q7Q3_CITUN</name>
<dbReference type="PANTHER" id="PTHR34793">
    <property type="entry name" value="PROTEIN THYLAKOID FORMATION 1, CHLOROPLASTIC"/>
    <property type="match status" value="1"/>
</dbReference>
<evidence type="ECO:0000256" key="2">
    <source>
        <dbReference type="SAM" id="Coils"/>
    </source>
</evidence>
<feature type="non-terminal residue" evidence="3">
    <location>
        <position position="75"/>
    </location>
</feature>
<keyword evidence="1 2" id="KW-0175">Coiled coil</keyword>
<dbReference type="Proteomes" id="UP000236630">
    <property type="component" value="Unassembled WGS sequence"/>
</dbReference>
<dbReference type="PANTHER" id="PTHR34793:SF1">
    <property type="entry name" value="PROTEIN THYLAKOID FORMATION 1, CHLOROPLASTIC"/>
    <property type="match status" value="1"/>
</dbReference>
<protein>
    <submittedName>
        <fullName evidence="3">Uncharacterized protein</fullName>
    </submittedName>
</protein>
<reference evidence="3 4" key="1">
    <citation type="journal article" date="2017" name="Front. Genet.">
        <title>Draft sequencing of the heterozygous diploid genome of Satsuma (Citrus unshiu Marc.) using a hybrid assembly approach.</title>
        <authorList>
            <person name="Shimizu T."/>
            <person name="Tanizawa Y."/>
            <person name="Mochizuki T."/>
            <person name="Nagasaki H."/>
            <person name="Yoshioka T."/>
            <person name="Toyoda A."/>
            <person name="Fujiyama A."/>
            <person name="Kaminuma E."/>
            <person name="Nakamura Y."/>
        </authorList>
    </citation>
    <scope>NUCLEOTIDE SEQUENCE [LARGE SCALE GENOMIC DNA]</scope>
    <source>
        <strain evidence="4">cv. Miyagawa wase</strain>
    </source>
</reference>
<comment type="caution">
    <text evidence="3">The sequence shown here is derived from an EMBL/GenBank/DDBJ whole genome shotgun (WGS) entry which is preliminary data.</text>
</comment>
<dbReference type="EMBL" id="BDQV01000241">
    <property type="protein sequence ID" value="GAY60668.1"/>
    <property type="molecule type" value="Genomic_DNA"/>
</dbReference>